<dbReference type="InterPro" id="IPR053218">
    <property type="entry name" value="Pathogen-related_defense"/>
</dbReference>
<dbReference type="AlphaFoldDB" id="A0A7C9ATC7"/>
<proteinExistence type="predicted"/>
<dbReference type="PANTHER" id="PTHR31723">
    <property type="entry name" value="PATHOGENESIS-RELATED FAMILY PROTEIN"/>
    <property type="match status" value="1"/>
</dbReference>
<evidence type="ECO:0008006" key="3">
    <source>
        <dbReference type="Google" id="ProtNLM"/>
    </source>
</evidence>
<evidence type="ECO:0000313" key="2">
    <source>
        <dbReference type="EMBL" id="MBA4675534.1"/>
    </source>
</evidence>
<accession>A0A7C9ATC7</accession>
<dbReference type="SUPFAM" id="SSF54427">
    <property type="entry name" value="NTF2-like"/>
    <property type="match status" value="1"/>
</dbReference>
<dbReference type="InterPro" id="IPR032710">
    <property type="entry name" value="NTF2-like_dom_sf"/>
</dbReference>
<evidence type="ECO:0000256" key="1">
    <source>
        <dbReference type="SAM" id="MobiDB-lite"/>
    </source>
</evidence>
<sequence length="240" mass="27151">MGSKDAYRSYLDGEEERNTKWRFGAPPNYDLVNKLFEQGRTKIWPPGSLEERVQNLVKTWEMEMFHKTLCFDDLKSVDPKNYAISLNGRKPLTLEEKHELGGGYNSLLQTSLPEELRCYNPAVETAESSHKAFTTAFPRGFALEVLQVYSGPPVIVYKFRHWGYMEGPFQGHAPTGELVELFGIAIFEVDENWKVVKVEFFYDRGELLGALVKGPKLESSSSSPPKSSEGTPGCPFLKNT</sequence>
<feature type="region of interest" description="Disordered" evidence="1">
    <location>
        <begin position="216"/>
        <end position="240"/>
    </location>
</feature>
<name>A0A7C9ATC7_OPUST</name>
<organism evidence="2">
    <name type="scientific">Opuntia streptacantha</name>
    <name type="common">Prickly pear cactus</name>
    <name type="synonym">Opuntia cardona</name>
    <dbReference type="NCBI Taxonomy" id="393608"/>
    <lineage>
        <taxon>Eukaryota</taxon>
        <taxon>Viridiplantae</taxon>
        <taxon>Streptophyta</taxon>
        <taxon>Embryophyta</taxon>
        <taxon>Tracheophyta</taxon>
        <taxon>Spermatophyta</taxon>
        <taxon>Magnoliopsida</taxon>
        <taxon>eudicotyledons</taxon>
        <taxon>Gunneridae</taxon>
        <taxon>Pentapetalae</taxon>
        <taxon>Caryophyllales</taxon>
        <taxon>Cactineae</taxon>
        <taxon>Cactaceae</taxon>
        <taxon>Opuntioideae</taxon>
        <taxon>Opuntia</taxon>
    </lineage>
</organism>
<feature type="compositionally biased region" description="Low complexity" evidence="1">
    <location>
        <begin position="216"/>
        <end position="230"/>
    </location>
</feature>
<dbReference type="Gene3D" id="3.10.450.50">
    <property type="match status" value="1"/>
</dbReference>
<dbReference type="EMBL" id="GISG01267509">
    <property type="protein sequence ID" value="MBA4675534.1"/>
    <property type="molecule type" value="Transcribed_RNA"/>
</dbReference>
<reference evidence="2" key="1">
    <citation type="journal article" date="2013" name="J. Plant Res.">
        <title>Effect of fungi and light on seed germination of three Opuntia species from semiarid lands of central Mexico.</title>
        <authorList>
            <person name="Delgado-Sanchez P."/>
            <person name="Jimenez-Bremont J.F."/>
            <person name="Guerrero-Gonzalez Mde L."/>
            <person name="Flores J."/>
        </authorList>
    </citation>
    <scope>NUCLEOTIDE SEQUENCE</scope>
    <source>
        <tissue evidence="2">Cladode</tissue>
    </source>
</reference>
<reference evidence="2" key="2">
    <citation type="submission" date="2020-07" db="EMBL/GenBank/DDBJ databases">
        <authorList>
            <person name="Vera ALvarez R."/>
            <person name="Arias-Moreno D.M."/>
            <person name="Jimenez-Jacinto V."/>
            <person name="Jimenez-Bremont J.F."/>
            <person name="Swaminathan K."/>
            <person name="Moose S.P."/>
            <person name="Guerrero-Gonzalez M.L."/>
            <person name="Marino-Ramirez L."/>
            <person name="Landsman D."/>
            <person name="Rodriguez-Kessler M."/>
            <person name="Delgado-Sanchez P."/>
        </authorList>
    </citation>
    <scope>NUCLEOTIDE SEQUENCE</scope>
    <source>
        <tissue evidence="2">Cladode</tissue>
    </source>
</reference>
<dbReference type="PANTHER" id="PTHR31723:SF8">
    <property type="entry name" value="PATHOGEN-RELATED PROTEIN"/>
    <property type="match status" value="1"/>
</dbReference>
<protein>
    <recommendedName>
        <fullName evidence="3">Pathogen-related protein</fullName>
    </recommendedName>
</protein>